<proteinExistence type="predicted"/>
<dbReference type="Proteomes" id="UP001302321">
    <property type="component" value="Unassembled WGS sequence"/>
</dbReference>
<protein>
    <recommendedName>
        <fullName evidence="3">Carrier domain-containing protein</fullName>
    </recommendedName>
</protein>
<sequence>IDPTQPLSVYGVDSLVAVELRNWLREALKVDMAVFEILGGSSYATIARDVVKRS</sequence>
<dbReference type="Gene3D" id="1.10.1200.10">
    <property type="entry name" value="ACP-like"/>
    <property type="match status" value="1"/>
</dbReference>
<evidence type="ECO:0000256" key="2">
    <source>
        <dbReference type="ARBA" id="ARBA00022553"/>
    </source>
</evidence>
<reference evidence="4" key="1">
    <citation type="journal article" date="2023" name="Mol. Phylogenet. Evol.">
        <title>Genome-scale phylogeny and comparative genomics of the fungal order Sordariales.</title>
        <authorList>
            <person name="Hensen N."/>
            <person name="Bonometti L."/>
            <person name="Westerberg I."/>
            <person name="Brannstrom I.O."/>
            <person name="Guillou S."/>
            <person name="Cros-Aarteil S."/>
            <person name="Calhoun S."/>
            <person name="Haridas S."/>
            <person name="Kuo A."/>
            <person name="Mondo S."/>
            <person name="Pangilinan J."/>
            <person name="Riley R."/>
            <person name="LaButti K."/>
            <person name="Andreopoulos B."/>
            <person name="Lipzen A."/>
            <person name="Chen C."/>
            <person name="Yan M."/>
            <person name="Daum C."/>
            <person name="Ng V."/>
            <person name="Clum A."/>
            <person name="Steindorff A."/>
            <person name="Ohm R.A."/>
            <person name="Martin F."/>
            <person name="Silar P."/>
            <person name="Natvig D.O."/>
            <person name="Lalanne C."/>
            <person name="Gautier V."/>
            <person name="Ament-Velasquez S.L."/>
            <person name="Kruys A."/>
            <person name="Hutchinson M.I."/>
            <person name="Powell A.J."/>
            <person name="Barry K."/>
            <person name="Miller A.N."/>
            <person name="Grigoriev I.V."/>
            <person name="Debuchy R."/>
            <person name="Gladieux P."/>
            <person name="Hiltunen Thoren M."/>
            <person name="Johannesson H."/>
        </authorList>
    </citation>
    <scope>NUCLEOTIDE SEQUENCE</scope>
    <source>
        <strain evidence="4">CBS 892.96</strain>
    </source>
</reference>
<organism evidence="4 5">
    <name type="scientific">Triangularia setosa</name>
    <dbReference type="NCBI Taxonomy" id="2587417"/>
    <lineage>
        <taxon>Eukaryota</taxon>
        <taxon>Fungi</taxon>
        <taxon>Dikarya</taxon>
        <taxon>Ascomycota</taxon>
        <taxon>Pezizomycotina</taxon>
        <taxon>Sordariomycetes</taxon>
        <taxon>Sordariomycetidae</taxon>
        <taxon>Sordariales</taxon>
        <taxon>Podosporaceae</taxon>
        <taxon>Triangularia</taxon>
    </lineage>
</organism>
<evidence type="ECO:0000313" key="4">
    <source>
        <dbReference type="EMBL" id="KAK4172635.1"/>
    </source>
</evidence>
<dbReference type="EMBL" id="MU866405">
    <property type="protein sequence ID" value="KAK4172635.1"/>
    <property type="molecule type" value="Genomic_DNA"/>
</dbReference>
<evidence type="ECO:0000256" key="1">
    <source>
        <dbReference type="ARBA" id="ARBA00022450"/>
    </source>
</evidence>
<dbReference type="InterPro" id="IPR036736">
    <property type="entry name" value="ACP-like_sf"/>
</dbReference>
<dbReference type="InterPro" id="IPR009081">
    <property type="entry name" value="PP-bd_ACP"/>
</dbReference>
<feature type="non-terminal residue" evidence="4">
    <location>
        <position position="1"/>
    </location>
</feature>
<evidence type="ECO:0000259" key="3">
    <source>
        <dbReference type="PROSITE" id="PS50075"/>
    </source>
</evidence>
<comment type="caution">
    <text evidence="4">The sequence shown here is derived from an EMBL/GenBank/DDBJ whole genome shotgun (WGS) entry which is preliminary data.</text>
</comment>
<keyword evidence="2" id="KW-0597">Phosphoprotein</keyword>
<evidence type="ECO:0000313" key="5">
    <source>
        <dbReference type="Proteomes" id="UP001302321"/>
    </source>
</evidence>
<keyword evidence="1" id="KW-0596">Phosphopantetheine</keyword>
<dbReference type="SUPFAM" id="SSF47336">
    <property type="entry name" value="ACP-like"/>
    <property type="match status" value="1"/>
</dbReference>
<name>A0AAN6VZR8_9PEZI</name>
<dbReference type="Pfam" id="PF00550">
    <property type="entry name" value="PP-binding"/>
    <property type="match status" value="1"/>
</dbReference>
<gene>
    <name evidence="4" type="ORF">QBC36DRAFT_196527</name>
</gene>
<dbReference type="GO" id="GO:0031177">
    <property type="term" value="F:phosphopantetheine binding"/>
    <property type="evidence" value="ECO:0007669"/>
    <property type="project" value="InterPro"/>
</dbReference>
<feature type="domain" description="Carrier" evidence="3">
    <location>
        <begin position="1"/>
        <end position="54"/>
    </location>
</feature>
<accession>A0AAN6VZR8</accession>
<dbReference type="PROSITE" id="PS50075">
    <property type="entry name" value="CARRIER"/>
    <property type="match status" value="1"/>
</dbReference>
<dbReference type="InterPro" id="IPR020806">
    <property type="entry name" value="PKS_PP-bd"/>
</dbReference>
<keyword evidence="5" id="KW-1185">Reference proteome</keyword>
<reference evidence="4" key="2">
    <citation type="submission" date="2023-05" db="EMBL/GenBank/DDBJ databases">
        <authorList>
            <consortium name="Lawrence Berkeley National Laboratory"/>
            <person name="Steindorff A."/>
            <person name="Hensen N."/>
            <person name="Bonometti L."/>
            <person name="Westerberg I."/>
            <person name="Brannstrom I.O."/>
            <person name="Guillou S."/>
            <person name="Cros-Aarteil S."/>
            <person name="Calhoun S."/>
            <person name="Haridas S."/>
            <person name="Kuo A."/>
            <person name="Mondo S."/>
            <person name="Pangilinan J."/>
            <person name="Riley R."/>
            <person name="Labutti K."/>
            <person name="Andreopoulos B."/>
            <person name="Lipzen A."/>
            <person name="Chen C."/>
            <person name="Yanf M."/>
            <person name="Daum C."/>
            <person name="Ng V."/>
            <person name="Clum A."/>
            <person name="Ohm R."/>
            <person name="Martin F."/>
            <person name="Silar P."/>
            <person name="Natvig D."/>
            <person name="Lalanne C."/>
            <person name="Gautier V."/>
            <person name="Ament-Velasquez S.L."/>
            <person name="Kruys A."/>
            <person name="Hutchinson M.I."/>
            <person name="Powell A.J."/>
            <person name="Barry K."/>
            <person name="Miller A.N."/>
            <person name="Grigoriev I.V."/>
            <person name="Debuchy R."/>
            <person name="Gladieux P."/>
            <person name="Thoren M.H."/>
            <person name="Johannesson H."/>
        </authorList>
    </citation>
    <scope>NUCLEOTIDE SEQUENCE</scope>
    <source>
        <strain evidence="4">CBS 892.96</strain>
    </source>
</reference>
<dbReference type="SMART" id="SM00823">
    <property type="entry name" value="PKS_PP"/>
    <property type="match status" value="1"/>
</dbReference>
<dbReference type="AlphaFoldDB" id="A0AAN6VZR8"/>